<accession>A0ABS1PLR6</accession>
<dbReference type="Proteomes" id="UP000621510">
    <property type="component" value="Unassembled WGS sequence"/>
</dbReference>
<evidence type="ECO:0000313" key="1">
    <source>
        <dbReference type="EMBL" id="MBL1113004.1"/>
    </source>
</evidence>
<organism evidence="1 2">
    <name type="scientific">Streptomyces endocoffeicus</name>
    <dbReference type="NCBI Taxonomy" id="2898945"/>
    <lineage>
        <taxon>Bacteria</taxon>
        <taxon>Bacillati</taxon>
        <taxon>Actinomycetota</taxon>
        <taxon>Actinomycetes</taxon>
        <taxon>Kitasatosporales</taxon>
        <taxon>Streptomycetaceae</taxon>
        <taxon>Streptomyces</taxon>
    </lineage>
</organism>
<comment type="caution">
    <text evidence="1">The sequence shown here is derived from an EMBL/GenBank/DDBJ whole genome shotgun (WGS) entry which is preliminary data.</text>
</comment>
<sequence>MNTGKRIILAAIVAVFAVALKLGGPAYAEGKPTEMSATAISWVLHQLAVTGDHFPDNKCC</sequence>
<protein>
    <submittedName>
        <fullName evidence="1">Uncharacterized protein</fullName>
    </submittedName>
</protein>
<dbReference type="RefSeq" id="WP_201850304.1">
    <property type="nucleotide sequence ID" value="NZ_JAERRG010000003.1"/>
</dbReference>
<name>A0ABS1PLR6_9ACTN</name>
<evidence type="ECO:0000313" key="2">
    <source>
        <dbReference type="Proteomes" id="UP000621510"/>
    </source>
</evidence>
<proteinExistence type="predicted"/>
<gene>
    <name evidence="1" type="ORF">JK364_11450</name>
</gene>
<reference evidence="1 2" key="1">
    <citation type="submission" date="2021-01" db="EMBL/GenBank/DDBJ databases">
        <title>WGS of actinomycetes isolated from Thailand.</title>
        <authorList>
            <person name="Thawai C."/>
        </authorList>
    </citation>
    <scope>NUCLEOTIDE SEQUENCE [LARGE SCALE GENOMIC DNA]</scope>
    <source>
        <strain evidence="1 2">CA3R110</strain>
    </source>
</reference>
<dbReference type="EMBL" id="JAERRG010000003">
    <property type="protein sequence ID" value="MBL1113004.1"/>
    <property type="molecule type" value="Genomic_DNA"/>
</dbReference>
<keyword evidence="2" id="KW-1185">Reference proteome</keyword>